<name>A0A7C4LK61_9PLAN</name>
<dbReference type="AlphaFoldDB" id="A0A7C4LK61"/>
<organism evidence="1">
    <name type="scientific">Schlesneria paludicola</name>
    <dbReference type="NCBI Taxonomy" id="360056"/>
    <lineage>
        <taxon>Bacteria</taxon>
        <taxon>Pseudomonadati</taxon>
        <taxon>Planctomycetota</taxon>
        <taxon>Planctomycetia</taxon>
        <taxon>Planctomycetales</taxon>
        <taxon>Planctomycetaceae</taxon>
        <taxon>Schlesneria</taxon>
    </lineage>
</organism>
<evidence type="ECO:0000313" key="1">
    <source>
        <dbReference type="EMBL" id="HGT39092.1"/>
    </source>
</evidence>
<reference evidence="1" key="1">
    <citation type="journal article" date="2020" name="mSystems">
        <title>Genome- and Community-Level Interaction Insights into Carbon Utilization and Element Cycling Functions of Hydrothermarchaeota in Hydrothermal Sediment.</title>
        <authorList>
            <person name="Zhou Z."/>
            <person name="Liu Y."/>
            <person name="Xu W."/>
            <person name="Pan J."/>
            <person name="Luo Z.H."/>
            <person name="Li M."/>
        </authorList>
    </citation>
    <scope>NUCLEOTIDE SEQUENCE [LARGE SCALE GENOMIC DNA]</scope>
    <source>
        <strain evidence="1">SpSt-508</strain>
    </source>
</reference>
<comment type="caution">
    <text evidence="1">The sequence shown here is derived from an EMBL/GenBank/DDBJ whole genome shotgun (WGS) entry which is preliminary data.</text>
</comment>
<gene>
    <name evidence="1" type="ORF">ENS64_07485</name>
</gene>
<accession>A0A7C4LK61</accession>
<proteinExistence type="predicted"/>
<sequence length="531" mass="59382">MSFRRRVLRYGPAPHQLQETLGERVIAGCWFELLRQGGCGEGQLTLHQAFADRHALQVGQWIACEFDDGDRWYLGRIEQRRSQWPVGITLKLRGMGVQLEEVFPGGFGIRADGRRPHRYSRSDRFYDDPDYLRETADVIQRPEDVVRLLLEQYVTPRTNILAVPDLIENAPLAAEIVSLKFHGEDAVQAILRDLALRVRGAAWGVDEQGRFFFLPPRSLPIATVQVGQATVRVVEIQDREDLFNRVLLTGGYEYGGGDSAADVVRRWRGNYWNPHSVARFGERRIHLNVPWIRTPEDSRQFVREFFRVYAAPVTRYLVDVFGAVSCPRPWLGPVRLLDRDGSELLHTDIERIRVQFDSTPVLQMELGPRDPRQGWSAAPHADRVPVGYVDGSDGSGGDLVSVTSEADGLTDAQCPGCGTVPAQWRLTFSGLTNGLCASCDRLNTTFVLHFDGWPGYCRWSAPHEACAGGSTALLELFLLPNELTLQITTSGGFTIYRKQGPITCLGSNTLHLVLGAPHCGNWPATIDIEPV</sequence>
<dbReference type="EMBL" id="DSVQ01000012">
    <property type="protein sequence ID" value="HGT39092.1"/>
    <property type="molecule type" value="Genomic_DNA"/>
</dbReference>
<protein>
    <submittedName>
        <fullName evidence="1">Uncharacterized protein</fullName>
    </submittedName>
</protein>